<comment type="similarity">
    <text evidence="1">Belongs to the LysR transcriptional regulatory family.</text>
</comment>
<dbReference type="InterPro" id="IPR000847">
    <property type="entry name" value="LysR_HTH_N"/>
</dbReference>
<dbReference type="Proteomes" id="UP001187221">
    <property type="component" value="Unassembled WGS sequence"/>
</dbReference>
<dbReference type="Gene3D" id="3.40.190.290">
    <property type="match status" value="1"/>
</dbReference>
<dbReference type="PANTHER" id="PTHR30537:SF10">
    <property type="entry name" value="TRANSCRIPTIONAL REGULATOR-RELATED"/>
    <property type="match status" value="1"/>
</dbReference>
<dbReference type="SUPFAM" id="SSF53850">
    <property type="entry name" value="Periplasmic binding protein-like II"/>
    <property type="match status" value="1"/>
</dbReference>
<comment type="caution">
    <text evidence="6">The sequence shown here is derived from an EMBL/GenBank/DDBJ whole genome shotgun (WGS) entry which is preliminary data.</text>
</comment>
<dbReference type="EMBL" id="BTFW01000001">
    <property type="protein sequence ID" value="GMM59624.1"/>
    <property type="molecule type" value="Genomic_DNA"/>
</dbReference>
<reference evidence="6 7" key="1">
    <citation type="submission" date="2023-06" db="EMBL/GenBank/DDBJ databases">
        <title>Draft genome sequence of Novosphingobium sp. strain IK01.</title>
        <authorList>
            <person name="Hatamoto M."/>
            <person name="Ikarashi T."/>
            <person name="Yamaguchi T."/>
        </authorList>
    </citation>
    <scope>NUCLEOTIDE SEQUENCE [LARGE SCALE GENOMIC DNA]</scope>
    <source>
        <strain evidence="6 7">IK01</strain>
    </source>
</reference>
<proteinExistence type="inferred from homology"/>
<feature type="domain" description="HTH lysR-type" evidence="5">
    <location>
        <begin position="19"/>
        <end position="68"/>
    </location>
</feature>
<name>A0ABQ6P5E4_9SPHN</name>
<evidence type="ECO:0000259" key="5">
    <source>
        <dbReference type="PROSITE" id="PS50931"/>
    </source>
</evidence>
<protein>
    <submittedName>
        <fullName evidence="6">Glutathione-dependent formaldehyde neutralization regulator</fullName>
    </submittedName>
</protein>
<dbReference type="InterPro" id="IPR005119">
    <property type="entry name" value="LysR_subst-bd"/>
</dbReference>
<keyword evidence="4" id="KW-0804">Transcription</keyword>
<evidence type="ECO:0000256" key="3">
    <source>
        <dbReference type="ARBA" id="ARBA00023125"/>
    </source>
</evidence>
<evidence type="ECO:0000256" key="2">
    <source>
        <dbReference type="ARBA" id="ARBA00023015"/>
    </source>
</evidence>
<keyword evidence="2" id="KW-0805">Transcription regulation</keyword>
<dbReference type="SUPFAM" id="SSF46785">
    <property type="entry name" value="Winged helix' DNA-binding domain"/>
    <property type="match status" value="1"/>
</dbReference>
<dbReference type="Pfam" id="PF03466">
    <property type="entry name" value="LysR_substrate"/>
    <property type="match status" value="1"/>
</dbReference>
<accession>A0ABQ6P5E4</accession>
<organism evidence="6 7">
    <name type="scientific">Novosphingobium pituita</name>
    <dbReference type="NCBI Taxonomy" id="3056842"/>
    <lineage>
        <taxon>Bacteria</taxon>
        <taxon>Pseudomonadati</taxon>
        <taxon>Pseudomonadota</taxon>
        <taxon>Alphaproteobacteria</taxon>
        <taxon>Sphingomonadales</taxon>
        <taxon>Sphingomonadaceae</taxon>
        <taxon>Novosphingobium</taxon>
    </lineage>
</organism>
<evidence type="ECO:0000256" key="1">
    <source>
        <dbReference type="ARBA" id="ARBA00009437"/>
    </source>
</evidence>
<dbReference type="Gene3D" id="1.10.10.10">
    <property type="entry name" value="Winged helix-like DNA-binding domain superfamily/Winged helix DNA-binding domain"/>
    <property type="match status" value="1"/>
</dbReference>
<dbReference type="InterPro" id="IPR036388">
    <property type="entry name" value="WH-like_DNA-bd_sf"/>
</dbReference>
<dbReference type="PANTHER" id="PTHR30537">
    <property type="entry name" value="HTH-TYPE TRANSCRIPTIONAL REGULATOR"/>
    <property type="match status" value="1"/>
</dbReference>
<evidence type="ECO:0000313" key="6">
    <source>
        <dbReference type="EMBL" id="GMM59624.1"/>
    </source>
</evidence>
<evidence type="ECO:0000256" key="4">
    <source>
        <dbReference type="ARBA" id="ARBA00023163"/>
    </source>
</evidence>
<dbReference type="Pfam" id="PF00126">
    <property type="entry name" value="HTH_1"/>
    <property type="match status" value="1"/>
</dbReference>
<evidence type="ECO:0000313" key="7">
    <source>
        <dbReference type="Proteomes" id="UP001187221"/>
    </source>
</evidence>
<gene>
    <name evidence="6" type="primary">gfnR</name>
    <name evidence="6" type="ORF">NUTIK01_04010</name>
</gene>
<dbReference type="PROSITE" id="PS50931">
    <property type="entry name" value="HTH_LYSR"/>
    <property type="match status" value="1"/>
</dbReference>
<dbReference type="RefSeq" id="WP_317973476.1">
    <property type="nucleotide sequence ID" value="NZ_BTFW01000001.1"/>
</dbReference>
<dbReference type="InterPro" id="IPR058163">
    <property type="entry name" value="LysR-type_TF_proteobact-type"/>
</dbReference>
<keyword evidence="7" id="KW-1185">Reference proteome</keyword>
<dbReference type="InterPro" id="IPR036390">
    <property type="entry name" value="WH_DNA-bd_sf"/>
</dbReference>
<sequence>MIVSTAVQSMNSWDGIDEFVAVAASGSFVAAANTLHLSRTHMSRTIAALEDRLQVRLFNRTTRTVRLTAAGELFFEQCQKLVSNRDEAIDIVSEQGDPQGEFAITCSTALGERFIAPLARTFGRRFPKVRIHLDLTNRVVDLVGEGYDLAVRTGHLPTSSLIATRIAERRLYTCAAPAYLARAGTPETLEALDRHDLLVGTSPLWHFSGNTPENTAHEVIYKPAGRWRCNSGQVVLAAALDGMGLCQLPDFYVLDALRTGRLVSVLEDHTAPVEPIWAVYPSRRHLSPKVTQFVRLLKTKLPGLLAG</sequence>
<keyword evidence="3" id="KW-0238">DNA-binding</keyword>